<organism evidence="2 3">
    <name type="scientific">Marinovum algicola</name>
    <dbReference type="NCBI Taxonomy" id="42444"/>
    <lineage>
        <taxon>Bacteria</taxon>
        <taxon>Pseudomonadati</taxon>
        <taxon>Pseudomonadota</taxon>
        <taxon>Alphaproteobacteria</taxon>
        <taxon>Rhodobacterales</taxon>
        <taxon>Roseobacteraceae</taxon>
        <taxon>Marinovum</taxon>
    </lineage>
</organism>
<evidence type="ECO:0000313" key="3">
    <source>
        <dbReference type="Proteomes" id="UP000182932"/>
    </source>
</evidence>
<feature type="transmembrane region" description="Helical" evidence="1">
    <location>
        <begin position="34"/>
        <end position="57"/>
    </location>
</feature>
<evidence type="ECO:0000256" key="1">
    <source>
        <dbReference type="SAM" id="Phobius"/>
    </source>
</evidence>
<reference evidence="2 3" key="1">
    <citation type="submission" date="2016-10" db="EMBL/GenBank/DDBJ databases">
        <authorList>
            <person name="Varghese N."/>
            <person name="Submissions S."/>
        </authorList>
    </citation>
    <scope>NUCLEOTIDE SEQUENCE [LARGE SCALE GENOMIC DNA]</scope>
    <source>
        <strain evidence="2 3">FF3</strain>
    </source>
</reference>
<keyword evidence="1" id="KW-0472">Membrane</keyword>
<keyword evidence="1" id="KW-1133">Transmembrane helix</keyword>
<comment type="caution">
    <text evidence="2">The sequence shown here is derived from an EMBL/GenBank/DDBJ whole genome shotgun (WGS) entry which is preliminary data.</text>
</comment>
<dbReference type="GeneID" id="80821347"/>
<keyword evidence="1" id="KW-0812">Transmembrane</keyword>
<gene>
    <name evidence="2" type="ORF">SAMN04487940_1522</name>
</gene>
<proteinExistence type="predicted"/>
<accession>A0A975WFS0</accession>
<name>A0A975WFS0_9RHOB</name>
<keyword evidence="3" id="KW-1185">Reference proteome</keyword>
<dbReference type="AlphaFoldDB" id="A0A975WFS0"/>
<protein>
    <submittedName>
        <fullName evidence="2">Uncharacterized protein</fullName>
    </submittedName>
</protein>
<dbReference type="RefSeq" id="WP_074840668.1">
    <property type="nucleotide sequence ID" value="NZ_FNYY01000052.1"/>
</dbReference>
<evidence type="ECO:0000313" key="2">
    <source>
        <dbReference type="EMBL" id="SEK12359.1"/>
    </source>
</evidence>
<dbReference type="Proteomes" id="UP000182932">
    <property type="component" value="Unassembled WGS sequence"/>
</dbReference>
<sequence length="95" mass="9609">MGSILLSLWTGLLPLALAGSLVGLWAVIAGDVSMTAILATGAALLSFGLVIATVCVFRVTIKASYAHPAASTNVTSFTPRPVGPGAMLHTMKKAA</sequence>
<dbReference type="EMBL" id="FNYY01000052">
    <property type="protein sequence ID" value="SEK12359.1"/>
    <property type="molecule type" value="Genomic_DNA"/>
</dbReference>